<dbReference type="Proteomes" id="UP000030403">
    <property type="component" value="Unassembled WGS sequence"/>
</dbReference>
<proteinExistence type="predicted"/>
<reference evidence="1 2" key="1">
    <citation type="submission" date="2013-08" db="EMBL/GenBank/DDBJ databases">
        <authorList>
            <person name="Huang J."/>
            <person name="Wang G."/>
        </authorList>
    </citation>
    <scope>NUCLEOTIDE SEQUENCE [LARGE SCALE GENOMIC DNA]</scope>
    <source>
        <strain evidence="1 2">BH030004</strain>
    </source>
</reference>
<dbReference type="RefSeq" id="WP_051255283.1">
    <property type="nucleotide sequence ID" value="NZ_AVPF01000100.1"/>
</dbReference>
<accession>A0A0A5FUJ1</accession>
<dbReference type="STRING" id="1385511.GCA_000425225_03651"/>
<name>A0A0A5FUJ1_9BACI</name>
<dbReference type="eggNOG" id="ENOG5032SQR">
    <property type="taxonomic scope" value="Bacteria"/>
</dbReference>
<evidence type="ECO:0000313" key="1">
    <source>
        <dbReference type="EMBL" id="KGX83539.1"/>
    </source>
</evidence>
<protein>
    <submittedName>
        <fullName evidence="1">Uncharacterized protein</fullName>
    </submittedName>
</protein>
<dbReference type="EMBL" id="AVPF01000100">
    <property type="protein sequence ID" value="KGX83539.1"/>
    <property type="molecule type" value="Genomic_DNA"/>
</dbReference>
<keyword evidence="2" id="KW-1185">Reference proteome</keyword>
<evidence type="ECO:0000313" key="2">
    <source>
        <dbReference type="Proteomes" id="UP000030403"/>
    </source>
</evidence>
<comment type="caution">
    <text evidence="1">The sequence shown here is derived from an EMBL/GenBank/DDBJ whole genome shotgun (WGS) entry which is preliminary data.</text>
</comment>
<gene>
    <name evidence="1" type="ORF">N783_20380</name>
</gene>
<organism evidence="1 2">
    <name type="scientific">Pontibacillus marinus BH030004 = DSM 16465</name>
    <dbReference type="NCBI Taxonomy" id="1385511"/>
    <lineage>
        <taxon>Bacteria</taxon>
        <taxon>Bacillati</taxon>
        <taxon>Bacillota</taxon>
        <taxon>Bacilli</taxon>
        <taxon>Bacillales</taxon>
        <taxon>Bacillaceae</taxon>
        <taxon>Pontibacillus</taxon>
    </lineage>
</organism>
<dbReference type="OrthoDB" id="2880030at2"/>
<sequence length="201" mass="23329">MNATTIRKKLGILTLIFVMTALFTMQQSTYSINAEGTQGKEAQSHSNRADVSFRKHSEDKTLLATTNTHSTKGQTLKHEDIVQLTDQFMKKLVQKTDDQNKVLKFKSKNELIKSFQSITTTSLAKKYIDYYYKEYNDDLFIVPTETPPWFIQDEDYEKTVTENGQVHVKQSNKTELYGAYTVEFTFEQMDGKWKIIEIKHS</sequence>
<dbReference type="AlphaFoldDB" id="A0A0A5FUJ1"/>